<dbReference type="InterPro" id="IPR011043">
    <property type="entry name" value="Gal_Oxase/kelch_b-propeller"/>
</dbReference>
<evidence type="ECO:0000256" key="1">
    <source>
        <dbReference type="ARBA" id="ARBA00022441"/>
    </source>
</evidence>
<dbReference type="Gene3D" id="3.30.710.10">
    <property type="entry name" value="Potassium Channel Kv1.1, Chain A"/>
    <property type="match status" value="1"/>
</dbReference>
<evidence type="ECO:0000313" key="5">
    <source>
        <dbReference type="EMBL" id="CAE6500077.1"/>
    </source>
</evidence>
<dbReference type="CDD" id="cd18186">
    <property type="entry name" value="BTB_POZ_ZBTB_KLHL-like"/>
    <property type="match status" value="1"/>
</dbReference>
<evidence type="ECO:0000313" key="6">
    <source>
        <dbReference type="Proteomes" id="UP000663853"/>
    </source>
</evidence>
<evidence type="ECO:0000256" key="3">
    <source>
        <dbReference type="SAM" id="MobiDB-lite"/>
    </source>
</evidence>
<dbReference type="AlphaFoldDB" id="A0A8H3CYJ4"/>
<sequence>MPKRSFHDMNNSESSSHTEAIFDTQDDHLVSDLYRGSITAVPGAHDTELYVWGCPNQIDWIVLDWRERRWKVIETAKNDNAPGTRHAHSATYFTMLGEAYIAVLGGADSPSNDSTLRFADVYIYDIKHRLWLSIIPESESQENVESLTPRLFHSATFVEIEHDPYLVVVGGIFNERTMATNVPVPTVINRRSSVLPELRFFNLRLRRWSHPIYIPGRYRHSAVLIPSSREPKLMILGGRDKKGNLSKETILINLRAAFQTLKYHSPLGGAPPEDHGAGIYWSHLAGVVQPLGPYVGSCHATTYADSVIIFGHVDRSMHEEPPSLRPRIRPPRGPLRFQAEPRPRPPEPSRRSSDSQMPGSDQTEYSGWALSFDGGSASFRELRRLRRVSQKAECAVQALPIAALPITMSPPPPPPAPSKPDWLWTGTVKSGWGTSTGGQEDLFLLMYQANKRTFLVPVLLSALAIQKDDANTRGSGLGGLLPPLWNGVIPQTQMGLDPAVPPFGDFALKTSTPGAPPIILHRSILLARSVYFRVLLTSGFTESRTGQVQMEETYPTLYALAHWIYTGELPGWIESPSMFPDDDDISTESRYASHAGETLCELLIAANARMVPTLVHHVRQLLRSHMHIPELAPLIWRAMELTGMDQAEEVVPFGPGAGSRRGAGSREWIQDVVGHQLRPTESQRQFGAAVVQWCCGQDPEVGAAMEDAKEWLEPGIWKSWEERCAKIRASEAKGDAKENTMKVESELKLQDDFTMLQVHVNRRGQHHKVLKVPELLGLICSFARPADCVNFAQTCKPIFKVATAFVWSHVDNAQNLLTLLSGTLIIIDNKIPESRKVAIGVAASAVDFSRFDFYAPYVKRLTVYGHEAKYFQVSGWSPLMIRANSRPLLPNLLSMVMQTKCDSHGPDQFMWIKAFSGPSPPRVSPLAASAILDTISTRCPRLLRLSLFVSETLGFDKYDGENNMFGVLWKQDYYHYFRALPALYELSCSVTMLQSDSLNVIGSLPYLTRLSVYSSGGLLVLQPPHLSGDLFPSLNELSLQDISPYEAASIMQIAPLMKRLTLMELITNPDYLDFDELREDWITGTLLQLLSNAPRLNALHIDLDPLRELDEPYDIGHQDVMDTFSKLPLISLTLSGVHIGDWASTGSLKTIWPLLSSLRMRNQYASPLILTCFAQLPRLQHLTLSTLEISDGVVTMMEPEDLEHTSRFLLSLFPRLRRIVWTKFGPDMLAEEVQQRRFIGFLNQHLTMRRELDELRTRCLLMPLEIPRGR</sequence>
<proteinExistence type="predicted"/>
<organism evidence="5 6">
    <name type="scientific">Rhizoctonia solani</name>
    <dbReference type="NCBI Taxonomy" id="456999"/>
    <lineage>
        <taxon>Eukaryota</taxon>
        <taxon>Fungi</taxon>
        <taxon>Dikarya</taxon>
        <taxon>Basidiomycota</taxon>
        <taxon>Agaricomycotina</taxon>
        <taxon>Agaricomycetes</taxon>
        <taxon>Cantharellales</taxon>
        <taxon>Ceratobasidiaceae</taxon>
        <taxon>Rhizoctonia</taxon>
    </lineage>
</organism>
<keyword evidence="2" id="KW-0677">Repeat</keyword>
<gene>
    <name evidence="5" type="ORF">RDB_LOCUS111549</name>
</gene>
<accession>A0A8H3CYJ4</accession>
<protein>
    <recommendedName>
        <fullName evidence="4">BTB domain-containing protein</fullName>
    </recommendedName>
</protein>
<evidence type="ECO:0000259" key="4">
    <source>
        <dbReference type="PROSITE" id="PS50097"/>
    </source>
</evidence>
<dbReference type="SUPFAM" id="SSF50965">
    <property type="entry name" value="Galactose oxidase, central domain"/>
    <property type="match status" value="1"/>
</dbReference>
<dbReference type="PANTHER" id="PTHR46093:SF18">
    <property type="entry name" value="FIBRONECTIN TYPE-III DOMAIN-CONTAINING PROTEIN"/>
    <property type="match status" value="1"/>
</dbReference>
<dbReference type="Gene3D" id="2.120.10.80">
    <property type="entry name" value="Kelch-type beta propeller"/>
    <property type="match status" value="1"/>
</dbReference>
<name>A0A8H3CYJ4_9AGAM</name>
<dbReference type="Pfam" id="PF00651">
    <property type="entry name" value="BTB"/>
    <property type="match status" value="1"/>
</dbReference>
<feature type="compositionally biased region" description="Basic and acidic residues" evidence="3">
    <location>
        <begin position="339"/>
        <end position="353"/>
    </location>
</feature>
<dbReference type="Gene3D" id="3.80.10.10">
    <property type="entry name" value="Ribonuclease Inhibitor"/>
    <property type="match status" value="1"/>
</dbReference>
<reference evidence="5" key="1">
    <citation type="submission" date="2021-01" db="EMBL/GenBank/DDBJ databases">
        <authorList>
            <person name="Kaushik A."/>
        </authorList>
    </citation>
    <scope>NUCLEOTIDE SEQUENCE</scope>
    <source>
        <strain evidence="5">AG6-10EEA</strain>
    </source>
</reference>
<dbReference type="Proteomes" id="UP000663853">
    <property type="component" value="Unassembled WGS sequence"/>
</dbReference>
<dbReference type="InterPro" id="IPR032675">
    <property type="entry name" value="LRR_dom_sf"/>
</dbReference>
<dbReference type="InterPro" id="IPR011333">
    <property type="entry name" value="SKP1/BTB/POZ_sf"/>
</dbReference>
<dbReference type="PROSITE" id="PS50097">
    <property type="entry name" value="BTB"/>
    <property type="match status" value="1"/>
</dbReference>
<comment type="caution">
    <text evidence="5">The sequence shown here is derived from an EMBL/GenBank/DDBJ whole genome shotgun (WGS) entry which is preliminary data.</text>
</comment>
<evidence type="ECO:0000256" key="2">
    <source>
        <dbReference type="ARBA" id="ARBA00022737"/>
    </source>
</evidence>
<feature type="domain" description="BTB" evidence="4">
    <location>
        <begin position="504"/>
        <end position="569"/>
    </location>
</feature>
<dbReference type="SUPFAM" id="SSF54695">
    <property type="entry name" value="POZ domain"/>
    <property type="match status" value="1"/>
</dbReference>
<dbReference type="PANTHER" id="PTHR46093">
    <property type="entry name" value="ACYL-COA-BINDING DOMAIN-CONTAINING PROTEIN 5"/>
    <property type="match status" value="1"/>
</dbReference>
<feature type="region of interest" description="Disordered" evidence="3">
    <location>
        <begin position="319"/>
        <end position="366"/>
    </location>
</feature>
<keyword evidence="1" id="KW-0880">Kelch repeat</keyword>
<feature type="compositionally biased region" description="Polar residues" evidence="3">
    <location>
        <begin position="354"/>
        <end position="365"/>
    </location>
</feature>
<dbReference type="InterPro" id="IPR000210">
    <property type="entry name" value="BTB/POZ_dom"/>
</dbReference>
<dbReference type="EMBL" id="CAJMXA010003520">
    <property type="protein sequence ID" value="CAE6500077.1"/>
    <property type="molecule type" value="Genomic_DNA"/>
</dbReference>
<dbReference type="InterPro" id="IPR015915">
    <property type="entry name" value="Kelch-typ_b-propeller"/>
</dbReference>
<dbReference type="SUPFAM" id="SSF52047">
    <property type="entry name" value="RNI-like"/>
    <property type="match status" value="1"/>
</dbReference>